<dbReference type="PANTHER" id="PTHR43135:SF3">
    <property type="entry name" value="ALPHA-D-RIBOSE 1-METHYLPHOSPHONATE 5-TRIPHOSPHATE DIPHOSPHATASE"/>
    <property type="match status" value="1"/>
</dbReference>
<name>A0ABZ2K7T8_9BACT</name>
<feature type="domain" description="Amidohydrolase-related" evidence="2">
    <location>
        <begin position="91"/>
        <end position="440"/>
    </location>
</feature>
<dbReference type="PANTHER" id="PTHR43135">
    <property type="entry name" value="ALPHA-D-RIBOSE 1-METHYLPHOSPHONATE 5-TRIPHOSPHATE DIPHOSPHATASE"/>
    <property type="match status" value="1"/>
</dbReference>
<organism evidence="3 4">
    <name type="scientific">Pendulispora brunnea</name>
    <dbReference type="NCBI Taxonomy" id="2905690"/>
    <lineage>
        <taxon>Bacteria</taxon>
        <taxon>Pseudomonadati</taxon>
        <taxon>Myxococcota</taxon>
        <taxon>Myxococcia</taxon>
        <taxon>Myxococcales</taxon>
        <taxon>Sorangiineae</taxon>
        <taxon>Pendulisporaceae</taxon>
        <taxon>Pendulispora</taxon>
    </lineage>
</organism>
<dbReference type="Gene3D" id="2.30.40.10">
    <property type="entry name" value="Urease, subunit C, domain 1"/>
    <property type="match status" value="1"/>
</dbReference>
<proteinExistence type="predicted"/>
<dbReference type="Gene3D" id="1.20.58.520">
    <property type="entry name" value="Amidohydrolase"/>
    <property type="match status" value="1"/>
</dbReference>
<dbReference type="InterPro" id="IPR006680">
    <property type="entry name" value="Amidohydro-rel"/>
</dbReference>
<gene>
    <name evidence="3" type="ORF">LZC95_51100</name>
</gene>
<evidence type="ECO:0000313" key="4">
    <source>
        <dbReference type="Proteomes" id="UP001379533"/>
    </source>
</evidence>
<dbReference type="Pfam" id="PF01979">
    <property type="entry name" value="Amidohydro_1"/>
    <property type="match status" value="1"/>
</dbReference>
<evidence type="ECO:0000256" key="1">
    <source>
        <dbReference type="SAM" id="SignalP"/>
    </source>
</evidence>
<feature type="chain" id="PRO_5047511217" evidence="1">
    <location>
        <begin position="26"/>
        <end position="457"/>
    </location>
</feature>
<sequence>MLRHAIPVLLVASALGSAGCSSAGAEVPRAPASSTERAMAMTHVTLIDPASGPRPDVTIVMAGHRITAVGPSASTPVPEHAQVHDETGHFAVPGFWDAHVHLTQMGMDLMPLFVANGITSVRDMGSTFEDIVRWKQARTAGQPAPRVFAPGPKIDGKGESWGDNWIITSPESARRAVDDLKAYGVDFIKVHAGLSRPIYDALADESRKKGLFFSGHVGGDYPAAWAAKSGQRTIEHGSSMVPCSNAERAQLRADPKLVPLMKWVCADSNDDVLPELARAGVWLTPTLVSWRGKTMMHTEAPSLEGYRYVSAALEKRWLGDGEETPPLPIEREVLAQFGPLAARAHRAGVHLLVGTDIGDPYVVPGFGLHDEMQLLVEAGIPPLVALRSATLEAARALGVDATTGTIEVGKSADVVVLDADPLANIRNTRRIDAVVQNGQWLDRAKLTALLEPLTRTK</sequence>
<dbReference type="RefSeq" id="WP_394845368.1">
    <property type="nucleotide sequence ID" value="NZ_CP089982.1"/>
</dbReference>
<protein>
    <submittedName>
        <fullName evidence="3">Amidohydrolase family protein</fullName>
    </submittedName>
</protein>
<feature type="signal peptide" evidence="1">
    <location>
        <begin position="1"/>
        <end position="25"/>
    </location>
</feature>
<dbReference type="InterPro" id="IPR011059">
    <property type="entry name" value="Metal-dep_hydrolase_composite"/>
</dbReference>
<evidence type="ECO:0000313" key="3">
    <source>
        <dbReference type="EMBL" id="WXA94757.1"/>
    </source>
</evidence>
<reference evidence="3 4" key="1">
    <citation type="submission" date="2021-12" db="EMBL/GenBank/DDBJ databases">
        <title>Discovery of the Pendulisporaceae a myxobacterial family with distinct sporulation behavior and unique specialized metabolism.</title>
        <authorList>
            <person name="Garcia R."/>
            <person name="Popoff A."/>
            <person name="Bader C.D."/>
            <person name="Loehr J."/>
            <person name="Walesch S."/>
            <person name="Walt C."/>
            <person name="Boldt J."/>
            <person name="Bunk B."/>
            <person name="Haeckl F.J.F.P.J."/>
            <person name="Gunesch A.P."/>
            <person name="Birkelbach J."/>
            <person name="Nuebel U."/>
            <person name="Pietschmann T."/>
            <person name="Bach T."/>
            <person name="Mueller R."/>
        </authorList>
    </citation>
    <scope>NUCLEOTIDE SEQUENCE [LARGE SCALE GENOMIC DNA]</scope>
    <source>
        <strain evidence="3 4">MSr12523</strain>
    </source>
</reference>
<dbReference type="Gene3D" id="3.30.110.90">
    <property type="entry name" value="Amidohydrolase"/>
    <property type="match status" value="1"/>
</dbReference>
<dbReference type="InterPro" id="IPR032466">
    <property type="entry name" value="Metal_Hydrolase"/>
</dbReference>
<dbReference type="Proteomes" id="UP001379533">
    <property type="component" value="Chromosome"/>
</dbReference>
<dbReference type="SUPFAM" id="SSF51338">
    <property type="entry name" value="Composite domain of metallo-dependent hydrolases"/>
    <property type="match status" value="1"/>
</dbReference>
<dbReference type="Gene3D" id="3.40.50.10910">
    <property type="entry name" value="Amidohydrolase"/>
    <property type="match status" value="1"/>
</dbReference>
<dbReference type="InterPro" id="IPR051781">
    <property type="entry name" value="Metallo-dep_Hydrolase"/>
</dbReference>
<dbReference type="EMBL" id="CP089982">
    <property type="protein sequence ID" value="WXA94757.1"/>
    <property type="molecule type" value="Genomic_DNA"/>
</dbReference>
<dbReference type="SUPFAM" id="SSF51556">
    <property type="entry name" value="Metallo-dependent hydrolases"/>
    <property type="match status" value="1"/>
</dbReference>
<accession>A0ABZ2K7T8</accession>
<keyword evidence="1" id="KW-0732">Signal</keyword>
<evidence type="ECO:0000259" key="2">
    <source>
        <dbReference type="Pfam" id="PF01979"/>
    </source>
</evidence>
<dbReference type="PROSITE" id="PS51257">
    <property type="entry name" value="PROKAR_LIPOPROTEIN"/>
    <property type="match status" value="1"/>
</dbReference>
<keyword evidence="4" id="KW-1185">Reference proteome</keyword>